<reference evidence="2" key="1">
    <citation type="submission" date="2020-05" db="EMBL/GenBank/DDBJ databases">
        <title>Phylogenomic resolution of chytrid fungi.</title>
        <authorList>
            <person name="Stajich J.E."/>
            <person name="Amses K."/>
            <person name="Simmons R."/>
            <person name="Seto K."/>
            <person name="Myers J."/>
            <person name="Bonds A."/>
            <person name="Quandt C.A."/>
            <person name="Barry K."/>
            <person name="Liu P."/>
            <person name="Grigoriev I."/>
            <person name="Longcore J.E."/>
            <person name="James T.Y."/>
        </authorList>
    </citation>
    <scope>NUCLEOTIDE SEQUENCE</scope>
    <source>
        <strain evidence="2">JEL0318</strain>
    </source>
</reference>
<evidence type="ECO:0000313" key="2">
    <source>
        <dbReference type="EMBL" id="KAJ3033817.1"/>
    </source>
</evidence>
<evidence type="ECO:0000256" key="1">
    <source>
        <dbReference type="SAM" id="MobiDB-lite"/>
    </source>
</evidence>
<feature type="compositionally biased region" description="Polar residues" evidence="1">
    <location>
        <begin position="16"/>
        <end position="25"/>
    </location>
</feature>
<dbReference type="EMBL" id="JADGJD010002237">
    <property type="protein sequence ID" value="KAJ3033817.1"/>
    <property type="molecule type" value="Genomic_DNA"/>
</dbReference>
<sequence length="87" mass="8307">MPRSPTTTVNICDLGQSSVRSNPEHSNGVGTTVGGVDVRQAGVEKDFSTCGGAGETGGQGGEGGLVGQGAGGTVVGVGGDGVGEFLD</sequence>
<dbReference type="Proteomes" id="UP001212841">
    <property type="component" value="Unassembled WGS sequence"/>
</dbReference>
<evidence type="ECO:0000313" key="3">
    <source>
        <dbReference type="Proteomes" id="UP001212841"/>
    </source>
</evidence>
<protein>
    <submittedName>
        <fullName evidence="2">Uncharacterized protein</fullName>
    </submittedName>
</protein>
<proteinExistence type="predicted"/>
<gene>
    <name evidence="2" type="ORF">HK097_004714</name>
</gene>
<keyword evidence="3" id="KW-1185">Reference proteome</keyword>
<accession>A0AAD5WWL2</accession>
<comment type="caution">
    <text evidence="2">The sequence shown here is derived from an EMBL/GenBank/DDBJ whole genome shotgun (WGS) entry which is preliminary data.</text>
</comment>
<name>A0AAD5WWL2_9FUNG</name>
<organism evidence="2 3">
    <name type="scientific">Rhizophlyctis rosea</name>
    <dbReference type="NCBI Taxonomy" id="64517"/>
    <lineage>
        <taxon>Eukaryota</taxon>
        <taxon>Fungi</taxon>
        <taxon>Fungi incertae sedis</taxon>
        <taxon>Chytridiomycota</taxon>
        <taxon>Chytridiomycota incertae sedis</taxon>
        <taxon>Chytridiomycetes</taxon>
        <taxon>Rhizophlyctidales</taxon>
        <taxon>Rhizophlyctidaceae</taxon>
        <taxon>Rhizophlyctis</taxon>
    </lineage>
</organism>
<dbReference type="AlphaFoldDB" id="A0AAD5WWL2"/>
<feature type="region of interest" description="Disordered" evidence="1">
    <location>
        <begin position="16"/>
        <end position="36"/>
    </location>
</feature>